<dbReference type="InterPro" id="IPR007244">
    <property type="entry name" value="Naa35_N"/>
</dbReference>
<evidence type="ECO:0000313" key="6">
    <source>
        <dbReference type="EMBL" id="WPK25768.1"/>
    </source>
</evidence>
<dbReference type="PANTHER" id="PTHR21373:SF0">
    <property type="entry name" value="N-ALPHA-ACETYLTRANSFERASE 35, NATC AUXILIARY SUBUNIT"/>
    <property type="match status" value="1"/>
</dbReference>
<accession>A0AAX4HBE3</accession>
<dbReference type="InterPro" id="IPR057982">
    <property type="entry name" value="TPR_NAA35"/>
</dbReference>
<gene>
    <name evidence="6" type="ORF">PUMCH_003096</name>
</gene>
<evidence type="ECO:0000256" key="1">
    <source>
        <dbReference type="ARBA" id="ARBA00004496"/>
    </source>
</evidence>
<evidence type="ECO:0000256" key="3">
    <source>
        <dbReference type="ARBA" id="ARBA00022490"/>
    </source>
</evidence>
<name>A0AAX4HBE3_9ASCO</name>
<dbReference type="Pfam" id="PF04112">
    <property type="entry name" value="Mak10"/>
    <property type="match status" value="1"/>
</dbReference>
<proteinExistence type="inferred from homology"/>
<dbReference type="InterPro" id="IPR057983">
    <property type="entry name" value="NAA35-like_N"/>
</dbReference>
<dbReference type="RefSeq" id="XP_062878150.1">
    <property type="nucleotide sequence ID" value="XM_063022080.1"/>
</dbReference>
<feature type="domain" description="NAA35-like N-terminal" evidence="4">
    <location>
        <begin position="1"/>
        <end position="159"/>
    </location>
</feature>
<organism evidence="6 7">
    <name type="scientific">Australozyma saopauloensis</name>
    <dbReference type="NCBI Taxonomy" id="291208"/>
    <lineage>
        <taxon>Eukaryota</taxon>
        <taxon>Fungi</taxon>
        <taxon>Dikarya</taxon>
        <taxon>Ascomycota</taxon>
        <taxon>Saccharomycotina</taxon>
        <taxon>Pichiomycetes</taxon>
        <taxon>Metschnikowiaceae</taxon>
        <taxon>Australozyma</taxon>
    </lineage>
</organism>
<keyword evidence="3" id="KW-0963">Cytoplasm</keyword>
<dbReference type="EMBL" id="CP138897">
    <property type="protein sequence ID" value="WPK25768.1"/>
    <property type="molecule type" value="Genomic_DNA"/>
</dbReference>
<dbReference type="PANTHER" id="PTHR21373">
    <property type="entry name" value="GLUCOSE REPRESSIBLE PROTEIN MAK10"/>
    <property type="match status" value="1"/>
</dbReference>
<evidence type="ECO:0000313" key="7">
    <source>
        <dbReference type="Proteomes" id="UP001338582"/>
    </source>
</evidence>
<sequence length="733" mass="84477">MLEGTRALEIGNERLDTGLIKLRPSEILFDSSKGRPMDKVAAVMNELLNSFMAWVNGLALLVTMLSCRYVYDLLENFKRNYKIEEADFINTRMHPKGYTPEDSEESQYVNIVLRGYTIGLIKVLSIFLKIAMDVLYEEEDITTRSMDLNYFCTLSVEQVEGPLDEAISYLEKKPHVPFQREALLHLMLVKNLLKLSISMNERVDLFNARETLDVSHLHESVEILDELRTYQYVSLPESLFSRFVQVDCNNRHIPTSNVTLSSTEAIDILRGIVTSIQEVLLQIPNIQNEAQLILYLQHSIGEEMAHSASAIVRGFFQLFFIRDDKSICGLDETVGSLALRSMSSLCLVANSISDVDSWHIENTSDALTVRNDCFAKVSLLFDDIDSAFYQKLSVYGNNRCRQRQLLNRNLVLWDSLQYNAEVVEMHLSEYGIGDKLIQEGVPDQPCLAISSYIYYEKLCMMTEVVLTGFEQDTYRPSEAHMMYWYASELFAHTHQHLAGRLKEINSSKLKWINNMSKKIKKAKGPKKEALRSTQKRLVEEAVPILEENLAAIEQYLVPVSMTQYYLCRAVSMSVQLLEHFVKLPDTNSSLATPEKLYSLRMKPWSSIGTPELPPYERYKESNNIPETLAKYEGEALSRMLSKIITSVETKLDTVKKSVDTVMDNFEKDEKIKARYHFDDNRYMKKWQKEVVSTCDSYLKELEACRHFTGTEKHRLRSKKGHSRLFPIYYLQEV</sequence>
<comment type="subcellular location">
    <subcellularLocation>
        <location evidence="1">Cytoplasm</location>
    </subcellularLocation>
</comment>
<reference evidence="6 7" key="1">
    <citation type="submission" date="2023-10" db="EMBL/GenBank/DDBJ databases">
        <title>Draft Genome Sequence of Candida saopaulonensis from a very Premature Infant with Sepsis.</title>
        <authorList>
            <person name="Ning Y."/>
            <person name="Dai R."/>
            <person name="Xiao M."/>
            <person name="Xu Y."/>
            <person name="Yan Q."/>
            <person name="Zhang L."/>
        </authorList>
    </citation>
    <scope>NUCLEOTIDE SEQUENCE [LARGE SCALE GENOMIC DNA]</scope>
    <source>
        <strain evidence="6 7">19XY460</strain>
    </source>
</reference>
<dbReference type="GO" id="GO:0031417">
    <property type="term" value="C:NatC complex"/>
    <property type="evidence" value="ECO:0007669"/>
    <property type="project" value="InterPro"/>
</dbReference>
<dbReference type="GeneID" id="88174160"/>
<dbReference type="Pfam" id="PF25789">
    <property type="entry name" value="TPR_NAA35"/>
    <property type="match status" value="1"/>
</dbReference>
<comment type="similarity">
    <text evidence="2">Belongs to the MAK10 family.</text>
</comment>
<dbReference type="KEGG" id="asau:88174160"/>
<keyword evidence="7" id="KW-1185">Reference proteome</keyword>
<evidence type="ECO:0000259" key="4">
    <source>
        <dbReference type="Pfam" id="PF04112"/>
    </source>
</evidence>
<feature type="domain" description="NAA35-like TPR repeats" evidence="5">
    <location>
        <begin position="307"/>
        <end position="649"/>
    </location>
</feature>
<evidence type="ECO:0000256" key="2">
    <source>
        <dbReference type="ARBA" id="ARBA00006289"/>
    </source>
</evidence>
<protein>
    <submittedName>
        <fullName evidence="6">Uncharacterized protein</fullName>
    </submittedName>
</protein>
<dbReference type="Proteomes" id="UP001338582">
    <property type="component" value="Chromosome 4"/>
</dbReference>
<dbReference type="AlphaFoldDB" id="A0AAX4HBE3"/>
<evidence type="ECO:0000259" key="5">
    <source>
        <dbReference type="Pfam" id="PF25789"/>
    </source>
</evidence>